<comment type="caution">
    <text evidence="1">The sequence shown here is derived from an EMBL/GenBank/DDBJ whole genome shotgun (WGS) entry which is preliminary data.</text>
</comment>
<dbReference type="EMBL" id="JBBYHS010000024">
    <property type="protein sequence ID" value="MEL1255877.1"/>
    <property type="molecule type" value="Genomic_DNA"/>
</dbReference>
<proteinExistence type="predicted"/>
<evidence type="ECO:0000313" key="1">
    <source>
        <dbReference type="EMBL" id="MEL1255877.1"/>
    </source>
</evidence>
<sequence>MKKVINVISLVTIFFNYCKGQNKEYSNVNTNNAAQTIISESGMYYYTPNLKVIDSLKKTMGEKSFYVIADDIHI</sequence>
<evidence type="ECO:0000313" key="2">
    <source>
        <dbReference type="Proteomes" id="UP001485226"/>
    </source>
</evidence>
<dbReference type="RefSeq" id="WP_341694602.1">
    <property type="nucleotide sequence ID" value="NZ_JBBYHS010000024.1"/>
</dbReference>
<accession>A0ABU9IW74</accession>
<name>A0ABU9IW74_9FLAO</name>
<organism evidence="1 2">
    <name type="scientific">Flavobacterium calami</name>
    <dbReference type="NCBI Taxonomy" id="3139144"/>
    <lineage>
        <taxon>Bacteria</taxon>
        <taxon>Pseudomonadati</taxon>
        <taxon>Bacteroidota</taxon>
        <taxon>Flavobacteriia</taxon>
        <taxon>Flavobacteriales</taxon>
        <taxon>Flavobacteriaceae</taxon>
        <taxon>Flavobacterium</taxon>
    </lineage>
</organism>
<protein>
    <submittedName>
        <fullName evidence="1">Uncharacterized protein</fullName>
    </submittedName>
</protein>
<dbReference type="Proteomes" id="UP001485226">
    <property type="component" value="Unassembled WGS sequence"/>
</dbReference>
<keyword evidence="2" id="KW-1185">Reference proteome</keyword>
<reference evidence="1 2" key="1">
    <citation type="submission" date="2024-04" db="EMBL/GenBank/DDBJ databases">
        <title>Flavobacterium sp. DGU38 16S ribosomal RNA gene Genome sequencing and assembly.</title>
        <authorList>
            <person name="Park S."/>
        </authorList>
    </citation>
    <scope>NUCLEOTIDE SEQUENCE [LARGE SCALE GENOMIC DNA]</scope>
    <source>
        <strain evidence="1 2">DGU38</strain>
    </source>
</reference>
<gene>
    <name evidence="1" type="ORF">AAEO57_18935</name>
</gene>